<dbReference type="GO" id="GO:0016787">
    <property type="term" value="F:hydrolase activity"/>
    <property type="evidence" value="ECO:0007669"/>
    <property type="project" value="UniProtKB-KW"/>
</dbReference>
<dbReference type="InterPro" id="IPR011324">
    <property type="entry name" value="Cytotoxic_necrot_fac-like_cat"/>
</dbReference>
<keyword evidence="4" id="KW-0479">Metal-binding</keyword>
<reference evidence="11 12" key="1">
    <citation type="submission" date="2020-08" db="EMBL/GenBank/DDBJ databases">
        <title>Bridging the membrane lipid divide: bacteria of the FCB group superphylum have the potential to synthesize archaeal ether lipids.</title>
        <authorList>
            <person name="Villanueva L."/>
            <person name="Von Meijenfeldt F.A.B."/>
            <person name="Westbye A.B."/>
            <person name="Yadav S."/>
            <person name="Hopmans E.C."/>
            <person name="Dutilh B.E."/>
            <person name="Sinninghe Damste J.S."/>
        </authorList>
    </citation>
    <scope>NUCLEOTIDE SEQUENCE [LARGE SCALE GENOMIC DNA]</scope>
    <source>
        <strain evidence="11">NIOZ-UU81</strain>
    </source>
</reference>
<comment type="catalytic activity">
    <reaction evidence="9">
        <text>S-methyl-5'-thioadenosine + phosphate = 5-(methylsulfanyl)-alpha-D-ribose 1-phosphate + adenine</text>
        <dbReference type="Rhea" id="RHEA:11852"/>
        <dbReference type="ChEBI" id="CHEBI:16708"/>
        <dbReference type="ChEBI" id="CHEBI:17509"/>
        <dbReference type="ChEBI" id="CHEBI:43474"/>
        <dbReference type="ChEBI" id="CHEBI:58533"/>
        <dbReference type="EC" id="2.4.2.28"/>
    </reaction>
    <physiologicalReaction direction="left-to-right" evidence="9">
        <dbReference type="Rhea" id="RHEA:11853"/>
    </physiologicalReaction>
</comment>
<comment type="catalytic activity">
    <reaction evidence="1">
        <text>inosine + phosphate = alpha-D-ribose 1-phosphate + hypoxanthine</text>
        <dbReference type="Rhea" id="RHEA:27646"/>
        <dbReference type="ChEBI" id="CHEBI:17368"/>
        <dbReference type="ChEBI" id="CHEBI:17596"/>
        <dbReference type="ChEBI" id="CHEBI:43474"/>
        <dbReference type="ChEBI" id="CHEBI:57720"/>
        <dbReference type="EC" id="2.4.2.1"/>
    </reaction>
    <physiologicalReaction direction="left-to-right" evidence="1">
        <dbReference type="Rhea" id="RHEA:27647"/>
    </physiologicalReaction>
</comment>
<accession>A0A8J6N7M1</accession>
<evidence type="ECO:0000256" key="6">
    <source>
        <dbReference type="ARBA" id="ARBA00022833"/>
    </source>
</evidence>
<evidence type="ECO:0000313" key="11">
    <source>
        <dbReference type="EMBL" id="MBC8208169.1"/>
    </source>
</evidence>
<comment type="catalytic activity">
    <reaction evidence="8">
        <text>adenosine + phosphate = alpha-D-ribose 1-phosphate + adenine</text>
        <dbReference type="Rhea" id="RHEA:27642"/>
        <dbReference type="ChEBI" id="CHEBI:16335"/>
        <dbReference type="ChEBI" id="CHEBI:16708"/>
        <dbReference type="ChEBI" id="CHEBI:43474"/>
        <dbReference type="ChEBI" id="CHEBI:57720"/>
        <dbReference type="EC" id="2.4.2.1"/>
    </reaction>
    <physiologicalReaction direction="left-to-right" evidence="8">
        <dbReference type="Rhea" id="RHEA:27643"/>
    </physiologicalReaction>
</comment>
<dbReference type="Gene3D" id="3.60.140.10">
    <property type="entry name" value="CNF1/YfiH-like putative cysteine hydrolases"/>
    <property type="match status" value="1"/>
</dbReference>
<proteinExistence type="inferred from homology"/>
<evidence type="ECO:0000256" key="9">
    <source>
        <dbReference type="ARBA" id="ARBA00049893"/>
    </source>
</evidence>
<comment type="caution">
    <text evidence="11">The sequence shown here is derived from an EMBL/GenBank/DDBJ whole genome shotgun (WGS) entry which is preliminary data.</text>
</comment>
<dbReference type="GO" id="GO:0017061">
    <property type="term" value="F:S-methyl-5-thioadenosine phosphorylase activity"/>
    <property type="evidence" value="ECO:0007669"/>
    <property type="project" value="UniProtKB-EC"/>
</dbReference>
<dbReference type="CDD" id="cd16833">
    <property type="entry name" value="YfiH"/>
    <property type="match status" value="1"/>
</dbReference>
<evidence type="ECO:0000256" key="3">
    <source>
        <dbReference type="ARBA" id="ARBA00022679"/>
    </source>
</evidence>
<evidence type="ECO:0000256" key="5">
    <source>
        <dbReference type="ARBA" id="ARBA00022801"/>
    </source>
</evidence>
<gene>
    <name evidence="11" type="primary">pgeF</name>
    <name evidence="11" type="ORF">H8E79_03245</name>
</gene>
<dbReference type="EMBL" id="JACNLK010000030">
    <property type="protein sequence ID" value="MBC8208169.1"/>
    <property type="molecule type" value="Genomic_DNA"/>
</dbReference>
<evidence type="ECO:0000256" key="8">
    <source>
        <dbReference type="ARBA" id="ARBA00048968"/>
    </source>
</evidence>
<protein>
    <recommendedName>
        <fullName evidence="10">Purine nucleoside phosphorylase</fullName>
    </recommendedName>
</protein>
<evidence type="ECO:0000256" key="2">
    <source>
        <dbReference type="ARBA" id="ARBA00007353"/>
    </source>
</evidence>
<dbReference type="Pfam" id="PF02578">
    <property type="entry name" value="Cu-oxidase_4"/>
    <property type="match status" value="1"/>
</dbReference>
<evidence type="ECO:0000256" key="7">
    <source>
        <dbReference type="ARBA" id="ARBA00047989"/>
    </source>
</evidence>
<evidence type="ECO:0000256" key="1">
    <source>
        <dbReference type="ARBA" id="ARBA00000553"/>
    </source>
</evidence>
<evidence type="ECO:0000256" key="4">
    <source>
        <dbReference type="ARBA" id="ARBA00022723"/>
    </source>
</evidence>
<sequence>MRYLPPFFMLHKYPMKKLNQHPATWISPRVVAASLDRHNGSSLAPYDSLNVSLGVGDAPKTVLANRQLIKQTLNIPQLISARQNHGDQILILDQPLTHDQEFDGYDALITNQTGLGLMIQQADCQAVLLHDPLTPSVAAIHCGWRGSVLNIIDKTIRSMMDTFHTDPTALRAYISPSLGPCCAEFINYRSELPPALHRFQARDNHFNFRQISHMHLTSAGVRPENIDQAGICTACSPDYFSYRRACRSSSPLQGITGRNGSIIALR</sequence>
<dbReference type="PANTHER" id="PTHR30616:SF2">
    <property type="entry name" value="PURINE NUCLEOSIDE PHOSPHORYLASE LACC1"/>
    <property type="match status" value="1"/>
</dbReference>
<organism evidence="11 12">
    <name type="scientific">Candidatus Desulfatifera sulfidica</name>
    <dbReference type="NCBI Taxonomy" id="2841691"/>
    <lineage>
        <taxon>Bacteria</taxon>
        <taxon>Pseudomonadati</taxon>
        <taxon>Thermodesulfobacteriota</taxon>
        <taxon>Desulfobulbia</taxon>
        <taxon>Desulfobulbales</taxon>
        <taxon>Desulfobulbaceae</taxon>
        <taxon>Candidatus Desulfatifera</taxon>
    </lineage>
</organism>
<evidence type="ECO:0000313" key="12">
    <source>
        <dbReference type="Proteomes" id="UP000599024"/>
    </source>
</evidence>
<keyword evidence="6" id="KW-0862">Zinc</keyword>
<name>A0A8J6N7M1_9BACT</name>
<dbReference type="SUPFAM" id="SSF64438">
    <property type="entry name" value="CNF1/YfiH-like putative cysteine hydrolases"/>
    <property type="match status" value="1"/>
</dbReference>
<dbReference type="InterPro" id="IPR003730">
    <property type="entry name" value="Cu_polyphenol_OxRdtase"/>
</dbReference>
<evidence type="ECO:0000256" key="10">
    <source>
        <dbReference type="RuleBase" id="RU361274"/>
    </source>
</evidence>
<comment type="similarity">
    <text evidence="2 10">Belongs to the purine nucleoside phosphorylase YfiH/LACC1 family.</text>
</comment>
<dbReference type="InterPro" id="IPR038371">
    <property type="entry name" value="Cu_polyphenol_OxRdtase_sf"/>
</dbReference>
<dbReference type="PANTHER" id="PTHR30616">
    <property type="entry name" value="UNCHARACTERIZED PROTEIN YFIH"/>
    <property type="match status" value="1"/>
</dbReference>
<dbReference type="GO" id="GO:0005507">
    <property type="term" value="F:copper ion binding"/>
    <property type="evidence" value="ECO:0007669"/>
    <property type="project" value="TreeGrafter"/>
</dbReference>
<keyword evidence="5" id="KW-0378">Hydrolase</keyword>
<keyword evidence="3" id="KW-0808">Transferase</keyword>
<dbReference type="AlphaFoldDB" id="A0A8J6N7M1"/>
<dbReference type="Proteomes" id="UP000599024">
    <property type="component" value="Unassembled WGS sequence"/>
</dbReference>
<comment type="catalytic activity">
    <reaction evidence="7">
        <text>adenosine + H2O + H(+) = inosine + NH4(+)</text>
        <dbReference type="Rhea" id="RHEA:24408"/>
        <dbReference type="ChEBI" id="CHEBI:15377"/>
        <dbReference type="ChEBI" id="CHEBI:15378"/>
        <dbReference type="ChEBI" id="CHEBI:16335"/>
        <dbReference type="ChEBI" id="CHEBI:17596"/>
        <dbReference type="ChEBI" id="CHEBI:28938"/>
        <dbReference type="EC" id="3.5.4.4"/>
    </reaction>
    <physiologicalReaction direction="left-to-right" evidence="7">
        <dbReference type="Rhea" id="RHEA:24409"/>
    </physiologicalReaction>
</comment>
<dbReference type="NCBIfam" id="TIGR00726">
    <property type="entry name" value="peptidoglycan editing factor PgeF"/>
    <property type="match status" value="1"/>
</dbReference>